<comment type="caution">
    <text evidence="2">The sequence shown here is derived from an EMBL/GenBank/DDBJ whole genome shotgun (WGS) entry which is preliminary data.</text>
</comment>
<organism evidence="2 3">
    <name type="scientific">Heminiphilus faecis</name>
    <dbReference type="NCBI Taxonomy" id="2601703"/>
    <lineage>
        <taxon>Bacteria</taxon>
        <taxon>Pseudomonadati</taxon>
        <taxon>Bacteroidota</taxon>
        <taxon>Bacteroidia</taxon>
        <taxon>Bacteroidales</taxon>
        <taxon>Muribaculaceae</taxon>
        <taxon>Heminiphilus</taxon>
    </lineage>
</organism>
<reference evidence="2 3" key="1">
    <citation type="submission" date="2024-03" db="EMBL/GenBank/DDBJ databases">
        <title>Mouse gut bacterial collection (mGBC) of GemPharmatech.</title>
        <authorList>
            <person name="He Y."/>
            <person name="Dong L."/>
            <person name="Wu D."/>
            <person name="Gao X."/>
            <person name="Lin Z."/>
        </authorList>
    </citation>
    <scope>NUCLEOTIDE SEQUENCE [LARGE SCALE GENOMIC DNA]</scope>
    <source>
        <strain evidence="2 3">54-13</strain>
    </source>
</reference>
<dbReference type="Proteomes" id="UP001565200">
    <property type="component" value="Unassembled WGS sequence"/>
</dbReference>
<protein>
    <submittedName>
        <fullName evidence="2">DUF3108 domain-containing protein</fullName>
    </submittedName>
</protein>
<sequence length="260" mass="29093">MIGLKGCLRILALALSLNVASSAMAVVELPDEDLNYVILYKWGIINKEAATAVLSLRSDADNYYAQLAAKTVPWADKVFMVRDTLKSVMMRPSCMPTVYKKITHEGAQYNYDVVTYLRNGNEVTGDALRERSRNGGPIVRSDTVLHATGLTVDMLSVFYYLRTVDFVDMKPGTTMNLNVFSGRNVEQLCVRYCGIEDVNLNGRRWQTYRLSFTFTMRGKTTSDAMDTWISTDASRIPVKLEGQLPLGKVHAFFTGATKVQ</sequence>
<evidence type="ECO:0000256" key="1">
    <source>
        <dbReference type="SAM" id="SignalP"/>
    </source>
</evidence>
<name>A0ABV4CXC8_9BACT</name>
<feature type="signal peptide" evidence="1">
    <location>
        <begin position="1"/>
        <end position="25"/>
    </location>
</feature>
<dbReference type="RefSeq" id="WP_121699990.1">
    <property type="nucleotide sequence ID" value="NZ_JBCLPP010000031.1"/>
</dbReference>
<keyword evidence="1" id="KW-0732">Signal</keyword>
<dbReference type="Pfam" id="PF11306">
    <property type="entry name" value="DUF3108"/>
    <property type="match status" value="1"/>
</dbReference>
<feature type="chain" id="PRO_5046515079" evidence="1">
    <location>
        <begin position="26"/>
        <end position="260"/>
    </location>
</feature>
<keyword evidence="3" id="KW-1185">Reference proteome</keyword>
<evidence type="ECO:0000313" key="2">
    <source>
        <dbReference type="EMBL" id="MEY8246058.1"/>
    </source>
</evidence>
<dbReference type="EMBL" id="JBCLPP010000031">
    <property type="protein sequence ID" value="MEY8246058.1"/>
    <property type="molecule type" value="Genomic_DNA"/>
</dbReference>
<accession>A0ABV4CXC8</accession>
<gene>
    <name evidence="2" type="ORF">AAK873_10580</name>
</gene>
<dbReference type="InterPro" id="IPR021457">
    <property type="entry name" value="DUF3108"/>
</dbReference>
<evidence type="ECO:0000313" key="3">
    <source>
        <dbReference type="Proteomes" id="UP001565200"/>
    </source>
</evidence>
<proteinExistence type="predicted"/>